<dbReference type="Pfam" id="PF01712">
    <property type="entry name" value="dNK"/>
    <property type="match status" value="1"/>
</dbReference>
<feature type="active site" description="Proton acceptor" evidence="1">
    <location>
        <position position="81"/>
    </location>
</feature>
<keyword evidence="4" id="KW-0418">Kinase</keyword>
<dbReference type="PANTHER" id="PTHR10513:SF46">
    <property type="entry name" value="DEOXYGUANOSINE KINASE"/>
    <property type="match status" value="1"/>
</dbReference>
<dbReference type="Proteomes" id="UP000321479">
    <property type="component" value="Chromosome"/>
</dbReference>
<evidence type="ECO:0000256" key="1">
    <source>
        <dbReference type="PIRSR" id="PIRSR000705-1"/>
    </source>
</evidence>
<dbReference type="PANTHER" id="PTHR10513">
    <property type="entry name" value="DEOXYNUCLEOSIDE KINASE"/>
    <property type="match status" value="1"/>
</dbReference>
<dbReference type="Gene3D" id="3.40.50.300">
    <property type="entry name" value="P-loop containing nucleotide triphosphate hydrolases"/>
    <property type="match status" value="1"/>
</dbReference>
<evidence type="ECO:0000313" key="5">
    <source>
        <dbReference type="Proteomes" id="UP000321479"/>
    </source>
</evidence>
<dbReference type="CDD" id="cd01673">
    <property type="entry name" value="dNK"/>
    <property type="match status" value="1"/>
</dbReference>
<dbReference type="InterPro" id="IPR027417">
    <property type="entry name" value="P-loop_NTPase"/>
</dbReference>
<dbReference type="EMBL" id="CP042436">
    <property type="protein sequence ID" value="QEC63056.1"/>
    <property type="molecule type" value="Genomic_DNA"/>
</dbReference>
<dbReference type="SUPFAM" id="SSF52540">
    <property type="entry name" value="P-loop containing nucleoside triphosphate hydrolases"/>
    <property type="match status" value="1"/>
</dbReference>
<feature type="binding site" evidence="2">
    <location>
        <begin position="10"/>
        <end position="18"/>
    </location>
    <ligand>
        <name>ATP</name>
        <dbReference type="ChEBI" id="CHEBI:30616"/>
    </ligand>
</feature>
<organism evidence="4 5">
    <name type="scientific">Mucilaginibacter ginsenosidivorans</name>
    <dbReference type="NCBI Taxonomy" id="398053"/>
    <lineage>
        <taxon>Bacteria</taxon>
        <taxon>Pseudomonadati</taxon>
        <taxon>Bacteroidota</taxon>
        <taxon>Sphingobacteriia</taxon>
        <taxon>Sphingobacteriales</taxon>
        <taxon>Sphingobacteriaceae</taxon>
        <taxon>Mucilaginibacter</taxon>
    </lineage>
</organism>
<keyword evidence="4" id="KW-0808">Transferase</keyword>
<keyword evidence="2" id="KW-0547">Nucleotide-binding</keyword>
<dbReference type="InterPro" id="IPR031314">
    <property type="entry name" value="DNK_dom"/>
</dbReference>
<dbReference type="KEGG" id="mgin:FRZ54_10850"/>
<dbReference type="AlphaFoldDB" id="A0A5B8UXD7"/>
<dbReference type="GO" id="GO:0005524">
    <property type="term" value="F:ATP binding"/>
    <property type="evidence" value="ECO:0007669"/>
    <property type="project" value="UniProtKB-KW"/>
</dbReference>
<dbReference type="OrthoDB" id="9776634at2"/>
<dbReference type="InterPro" id="IPR050566">
    <property type="entry name" value="Deoxyribonucleoside_kinase"/>
</dbReference>
<gene>
    <name evidence="4" type="ORF">FRZ54_10850</name>
</gene>
<protein>
    <submittedName>
        <fullName evidence="4">Deoxynucleoside kinase</fullName>
    </submittedName>
</protein>
<name>A0A5B8UXD7_9SPHI</name>
<evidence type="ECO:0000313" key="4">
    <source>
        <dbReference type="EMBL" id="QEC63056.1"/>
    </source>
</evidence>
<keyword evidence="5" id="KW-1185">Reference proteome</keyword>
<evidence type="ECO:0000259" key="3">
    <source>
        <dbReference type="Pfam" id="PF01712"/>
    </source>
</evidence>
<sequence>MEYGYIAIEGNIGVGKTTLATLISKELGRTLILEQFEDNHFLPLFYKNRKKYAFHTELSFLIQRFEQLQKAKLSGDKIIADYYFMKTLIFARNNLSNLEFDLFLKLYHNLKASIPKPDLIIFLRRKKETLLDNIHSRGRDFETNISLKYLSEIENAYQHHIEKEKDELTIVSLDVENIDFVNFL</sequence>
<dbReference type="InterPro" id="IPR002624">
    <property type="entry name" value="DCK/DGK"/>
</dbReference>
<dbReference type="RefSeq" id="WP_147031632.1">
    <property type="nucleotide sequence ID" value="NZ_CP042436.1"/>
</dbReference>
<dbReference type="PIRSF" id="PIRSF000705">
    <property type="entry name" value="DNK"/>
    <property type="match status" value="1"/>
</dbReference>
<proteinExistence type="predicted"/>
<dbReference type="GO" id="GO:0005737">
    <property type="term" value="C:cytoplasm"/>
    <property type="evidence" value="ECO:0007669"/>
    <property type="project" value="TreeGrafter"/>
</dbReference>
<keyword evidence="2" id="KW-0067">ATP-binding</keyword>
<feature type="domain" description="Deoxynucleoside kinase" evidence="3">
    <location>
        <begin position="6"/>
        <end position="183"/>
    </location>
</feature>
<dbReference type="GO" id="GO:0019136">
    <property type="term" value="F:deoxynucleoside kinase activity"/>
    <property type="evidence" value="ECO:0007669"/>
    <property type="project" value="InterPro"/>
</dbReference>
<evidence type="ECO:0000256" key="2">
    <source>
        <dbReference type="PIRSR" id="PIRSR000705-3"/>
    </source>
</evidence>
<reference evidence="4 5" key="1">
    <citation type="journal article" date="2017" name="Curr. Microbiol.">
        <title>Mucilaginibacter ginsenosidivorans sp. nov., Isolated from Soil of Ginseng Field.</title>
        <authorList>
            <person name="Kim M.M."/>
            <person name="Siddiqi M.Z."/>
            <person name="Im W.T."/>
        </authorList>
    </citation>
    <scope>NUCLEOTIDE SEQUENCE [LARGE SCALE GENOMIC DNA]</scope>
    <source>
        <strain evidence="4 5">Gsoil 3017</strain>
    </source>
</reference>
<accession>A0A5B8UXD7</accession>